<dbReference type="Proteomes" id="UP001153678">
    <property type="component" value="Unassembled WGS sequence"/>
</dbReference>
<reference evidence="1" key="1">
    <citation type="submission" date="2022-08" db="EMBL/GenBank/DDBJ databases">
        <authorList>
            <person name="Kallberg Y."/>
            <person name="Tangrot J."/>
            <person name="Rosling A."/>
        </authorList>
    </citation>
    <scope>NUCLEOTIDE SEQUENCE</scope>
    <source>
        <strain evidence="1">Wild A</strain>
    </source>
</reference>
<dbReference type="EMBL" id="CAMKVN010010288">
    <property type="protein sequence ID" value="CAI2193980.1"/>
    <property type="molecule type" value="Genomic_DNA"/>
</dbReference>
<gene>
    <name evidence="1" type="ORF">FWILDA_LOCUS16348</name>
</gene>
<protein>
    <submittedName>
        <fullName evidence="1">14368_t:CDS:1</fullName>
    </submittedName>
</protein>
<proteinExistence type="predicted"/>
<evidence type="ECO:0000313" key="1">
    <source>
        <dbReference type="EMBL" id="CAI2193980.1"/>
    </source>
</evidence>
<dbReference type="OrthoDB" id="2446931at2759"/>
<organism evidence="1 2">
    <name type="scientific">Funneliformis geosporum</name>
    <dbReference type="NCBI Taxonomy" id="1117311"/>
    <lineage>
        <taxon>Eukaryota</taxon>
        <taxon>Fungi</taxon>
        <taxon>Fungi incertae sedis</taxon>
        <taxon>Mucoromycota</taxon>
        <taxon>Glomeromycotina</taxon>
        <taxon>Glomeromycetes</taxon>
        <taxon>Glomerales</taxon>
        <taxon>Glomeraceae</taxon>
        <taxon>Funneliformis</taxon>
    </lineage>
</organism>
<accession>A0A9W4T881</accession>
<evidence type="ECO:0000313" key="2">
    <source>
        <dbReference type="Proteomes" id="UP001153678"/>
    </source>
</evidence>
<keyword evidence="2" id="KW-1185">Reference proteome</keyword>
<sequence>MENLASNISKLNLKNYNINDHNIVEEEYGSDFNDVNEDLGDLINEIDMFEYSNTGLDCEENSNNPHFFQLNINALRSARNFSTILNETDNIDDYILDLDSNFDDESVISMITDITNEIFYTHEEQCNQYSWMLVGRNLQVSCNGQYHCTSLTNIHPILYPGKVSVNCQEDFSHKDDIIESFRLI</sequence>
<name>A0A9W4T881_9GLOM</name>
<comment type="caution">
    <text evidence="1">The sequence shown here is derived from an EMBL/GenBank/DDBJ whole genome shotgun (WGS) entry which is preliminary data.</text>
</comment>
<feature type="non-terminal residue" evidence="1">
    <location>
        <position position="1"/>
    </location>
</feature>
<feature type="non-terminal residue" evidence="1">
    <location>
        <position position="184"/>
    </location>
</feature>
<dbReference type="AlphaFoldDB" id="A0A9W4T881"/>